<dbReference type="KEGG" id="ccot:CCAX7_000970"/>
<evidence type="ECO:0008006" key="4">
    <source>
        <dbReference type="Google" id="ProtNLM"/>
    </source>
</evidence>
<dbReference type="EMBL" id="AP025739">
    <property type="protein sequence ID" value="BDI28046.1"/>
    <property type="molecule type" value="Genomic_DNA"/>
</dbReference>
<dbReference type="GO" id="GO:0097363">
    <property type="term" value="F:protein O-acetylglucosaminyltransferase activity"/>
    <property type="evidence" value="ECO:0007669"/>
    <property type="project" value="TreeGrafter"/>
</dbReference>
<accession>A0A9N7QBD7</accession>
<dbReference type="Pfam" id="PF13181">
    <property type="entry name" value="TPR_8"/>
    <property type="match status" value="1"/>
</dbReference>
<dbReference type="OrthoDB" id="443517at2"/>
<dbReference type="PROSITE" id="PS50005">
    <property type="entry name" value="TPR"/>
    <property type="match status" value="1"/>
</dbReference>
<dbReference type="SUPFAM" id="SSF48452">
    <property type="entry name" value="TPR-like"/>
    <property type="match status" value="1"/>
</dbReference>
<evidence type="ECO:0000256" key="1">
    <source>
        <dbReference type="PROSITE-ProRule" id="PRU00339"/>
    </source>
</evidence>
<dbReference type="RefSeq" id="WP_119320003.1">
    <property type="nucleotide sequence ID" value="NZ_AP025739.1"/>
</dbReference>
<name>A0A9N7QBD7_9BACT</name>
<dbReference type="PANTHER" id="PTHR44366:SF1">
    <property type="entry name" value="UDP-N-ACETYLGLUCOSAMINE--PEPTIDE N-ACETYLGLUCOSAMINYLTRANSFERASE 110 KDA SUBUNIT"/>
    <property type="match status" value="1"/>
</dbReference>
<evidence type="ECO:0000313" key="2">
    <source>
        <dbReference type="EMBL" id="BDI28046.1"/>
    </source>
</evidence>
<reference evidence="2 3" key="1">
    <citation type="journal article" date="2019" name="Int. J. Syst. Evol. Microbiol.">
        <title>Capsulimonas corticalis gen. nov., sp. nov., an aerobic capsulated bacterium, of a novel bacterial order, Capsulimonadales ord. nov., of the class Armatimonadia of the phylum Armatimonadetes.</title>
        <authorList>
            <person name="Li J."/>
            <person name="Kudo C."/>
            <person name="Tonouchi A."/>
        </authorList>
    </citation>
    <scope>NUCLEOTIDE SEQUENCE [LARGE SCALE GENOMIC DNA]</scope>
    <source>
        <strain evidence="2 3">AX-7</strain>
    </source>
</reference>
<keyword evidence="1" id="KW-0802">TPR repeat</keyword>
<keyword evidence="3" id="KW-1185">Reference proteome</keyword>
<dbReference type="Proteomes" id="UP000287394">
    <property type="component" value="Chromosome"/>
</dbReference>
<dbReference type="GO" id="GO:0006493">
    <property type="term" value="P:protein O-linked glycosylation"/>
    <property type="evidence" value="ECO:0007669"/>
    <property type="project" value="InterPro"/>
</dbReference>
<dbReference type="InterPro" id="IPR011990">
    <property type="entry name" value="TPR-like_helical_dom_sf"/>
</dbReference>
<dbReference type="InterPro" id="IPR019734">
    <property type="entry name" value="TPR_rpt"/>
</dbReference>
<gene>
    <name evidence="2" type="ORF">CCAX7_000970</name>
</gene>
<dbReference type="InterPro" id="IPR037919">
    <property type="entry name" value="OGT"/>
</dbReference>
<dbReference type="SMART" id="SM00028">
    <property type="entry name" value="TPR"/>
    <property type="match status" value="3"/>
</dbReference>
<feature type="repeat" description="TPR" evidence="1">
    <location>
        <begin position="55"/>
        <end position="88"/>
    </location>
</feature>
<dbReference type="Pfam" id="PF13432">
    <property type="entry name" value="TPR_16"/>
    <property type="match status" value="2"/>
</dbReference>
<proteinExistence type="predicted"/>
<sequence>MNTTVFEDASAGESRRMQARARRLAKRAETLASEGRVDEAIACQSEVVNLQPENAIAMLKLGILFREARRIDAALTAFRKASFLNPHHRDSREALIDTLLETGRFPEVIAEAKALLSMLPRSIFARDVLSIAYLQVGQIEKALHVTAEMVRLDPYSPSHHYKRALLFQQQGNVPGAVREFSRARDLAETTTDLYEEAEEALEALDEFQMRQILLLASEDWHFQHQLRTNADDAIAERGYALSDEGLTRIRHLTVEHFSEVAQGQADASNWGGARYYN</sequence>
<evidence type="ECO:0000313" key="3">
    <source>
        <dbReference type="Proteomes" id="UP000287394"/>
    </source>
</evidence>
<dbReference type="AlphaFoldDB" id="A0A9N7QBD7"/>
<organism evidence="2 3">
    <name type="scientific">Capsulimonas corticalis</name>
    <dbReference type="NCBI Taxonomy" id="2219043"/>
    <lineage>
        <taxon>Bacteria</taxon>
        <taxon>Bacillati</taxon>
        <taxon>Armatimonadota</taxon>
        <taxon>Armatimonadia</taxon>
        <taxon>Capsulimonadales</taxon>
        <taxon>Capsulimonadaceae</taxon>
        <taxon>Capsulimonas</taxon>
    </lineage>
</organism>
<dbReference type="Gene3D" id="1.25.40.10">
    <property type="entry name" value="Tetratricopeptide repeat domain"/>
    <property type="match status" value="1"/>
</dbReference>
<protein>
    <recommendedName>
        <fullName evidence="4">Tetratricopeptide repeat protein</fullName>
    </recommendedName>
</protein>
<dbReference type="PANTHER" id="PTHR44366">
    <property type="entry name" value="UDP-N-ACETYLGLUCOSAMINE--PEPTIDE N-ACETYLGLUCOSAMINYLTRANSFERASE 110 KDA SUBUNIT"/>
    <property type="match status" value="1"/>
</dbReference>